<dbReference type="EMBL" id="BAAADG010000003">
    <property type="protein sequence ID" value="GAA0218561.1"/>
    <property type="molecule type" value="Genomic_DNA"/>
</dbReference>
<dbReference type="Proteomes" id="UP001501476">
    <property type="component" value="Unassembled WGS sequence"/>
</dbReference>
<dbReference type="Gene3D" id="3.40.630.30">
    <property type="match status" value="1"/>
</dbReference>
<evidence type="ECO:0000256" key="1">
    <source>
        <dbReference type="ARBA" id="ARBA00022679"/>
    </source>
</evidence>
<organism evidence="4 5">
    <name type="scientific">Methylophaga marina</name>
    <dbReference type="NCBI Taxonomy" id="45495"/>
    <lineage>
        <taxon>Bacteria</taxon>
        <taxon>Pseudomonadati</taxon>
        <taxon>Pseudomonadota</taxon>
        <taxon>Gammaproteobacteria</taxon>
        <taxon>Thiotrichales</taxon>
        <taxon>Piscirickettsiaceae</taxon>
        <taxon>Methylophaga</taxon>
    </lineage>
</organism>
<dbReference type="PANTHER" id="PTHR43800:SF1">
    <property type="entry name" value="PEPTIDYL-LYSINE N-ACETYLTRANSFERASE YJAB"/>
    <property type="match status" value="1"/>
</dbReference>
<comment type="caution">
    <text evidence="4">The sequence shown here is derived from an EMBL/GenBank/DDBJ whole genome shotgun (WGS) entry which is preliminary data.</text>
</comment>
<feature type="domain" description="N-acetyltransferase" evidence="3">
    <location>
        <begin position="4"/>
        <end position="162"/>
    </location>
</feature>
<dbReference type="PANTHER" id="PTHR43800">
    <property type="entry name" value="PEPTIDYL-LYSINE N-ACETYLTRANSFERASE YJAB"/>
    <property type="match status" value="1"/>
</dbReference>
<proteinExistence type="predicted"/>
<dbReference type="Pfam" id="PF13508">
    <property type="entry name" value="Acetyltransf_7"/>
    <property type="match status" value="1"/>
</dbReference>
<dbReference type="CDD" id="cd04301">
    <property type="entry name" value="NAT_SF"/>
    <property type="match status" value="1"/>
</dbReference>
<gene>
    <name evidence="4" type="ORF">GCM10008964_07720</name>
</gene>
<evidence type="ECO:0000313" key="4">
    <source>
        <dbReference type="EMBL" id="GAA0218561.1"/>
    </source>
</evidence>
<evidence type="ECO:0000313" key="5">
    <source>
        <dbReference type="Proteomes" id="UP001501476"/>
    </source>
</evidence>
<evidence type="ECO:0000256" key="2">
    <source>
        <dbReference type="ARBA" id="ARBA00023315"/>
    </source>
</evidence>
<keyword evidence="2" id="KW-0012">Acyltransferase</keyword>
<keyword evidence="1" id="KW-0808">Transferase</keyword>
<dbReference type="SUPFAM" id="SSF55729">
    <property type="entry name" value="Acyl-CoA N-acyltransferases (Nat)"/>
    <property type="match status" value="1"/>
</dbReference>
<keyword evidence="5" id="KW-1185">Reference proteome</keyword>
<sequence length="162" mass="18217">MNSTRIRQAQQADIISITDLLNRCAEHMHQQGMAHWLGVYDADSVKENMMTKQVYVLEKDEQILGCIAMGTEKASYYHECWPEAPLADIYITQLAVSPLVQGSGYGKQLMQFCLDKAGDTSVQLDAVDHYPALLKFYKDLGFRIIATGIGLGDKRHLFAYPN</sequence>
<dbReference type="RefSeq" id="WP_286304868.1">
    <property type="nucleotide sequence ID" value="NZ_AP027741.1"/>
</dbReference>
<reference evidence="5" key="1">
    <citation type="journal article" date="2019" name="Int. J. Syst. Evol. Microbiol.">
        <title>The Global Catalogue of Microorganisms (GCM) 10K type strain sequencing project: providing services to taxonomists for standard genome sequencing and annotation.</title>
        <authorList>
            <consortium name="The Broad Institute Genomics Platform"/>
            <consortium name="The Broad Institute Genome Sequencing Center for Infectious Disease"/>
            <person name="Wu L."/>
            <person name="Ma J."/>
        </authorList>
    </citation>
    <scope>NUCLEOTIDE SEQUENCE [LARGE SCALE GENOMIC DNA]</scope>
    <source>
        <strain evidence="5">JCM 6886</strain>
    </source>
</reference>
<dbReference type="InterPro" id="IPR000182">
    <property type="entry name" value="GNAT_dom"/>
</dbReference>
<protein>
    <recommendedName>
        <fullName evidence="3">N-acetyltransferase domain-containing protein</fullName>
    </recommendedName>
</protein>
<dbReference type="PROSITE" id="PS51186">
    <property type="entry name" value="GNAT"/>
    <property type="match status" value="1"/>
</dbReference>
<name>A0ABP3CYL8_9GAMM</name>
<evidence type="ECO:0000259" key="3">
    <source>
        <dbReference type="PROSITE" id="PS51186"/>
    </source>
</evidence>
<dbReference type="InterPro" id="IPR016181">
    <property type="entry name" value="Acyl_CoA_acyltransferase"/>
</dbReference>
<accession>A0ABP3CYL8</accession>